<sequence length="214" mass="23951">MGRRLFWLGETAAFLGTSGHPTAASAGHTPTCLRKALRTYGASRLQFQPAWISRLRVLVADPHVVSPPATLVRIRSPDAVAQVSWLHALERSLVRMTRTTPRRDDRIDGGSAYRGDSGWEWGMSTRRTARGAGDTHGYARLLVWGRFVFLYDGLQISEYLIRSDPLGFMNSFISKSGCNLQAMGILGKRYIREDSYRIAFPSIQNFSFDATHSQ</sequence>
<proteinExistence type="predicted"/>
<organism evidence="1 2">
    <name type="scientific">Mycena venus</name>
    <dbReference type="NCBI Taxonomy" id="2733690"/>
    <lineage>
        <taxon>Eukaryota</taxon>
        <taxon>Fungi</taxon>
        <taxon>Dikarya</taxon>
        <taxon>Basidiomycota</taxon>
        <taxon>Agaricomycotina</taxon>
        <taxon>Agaricomycetes</taxon>
        <taxon>Agaricomycetidae</taxon>
        <taxon>Agaricales</taxon>
        <taxon>Marasmiineae</taxon>
        <taxon>Mycenaceae</taxon>
        <taxon>Mycena</taxon>
    </lineage>
</organism>
<dbReference type="EMBL" id="JACAZI010000022">
    <property type="protein sequence ID" value="KAF7336863.1"/>
    <property type="molecule type" value="Genomic_DNA"/>
</dbReference>
<dbReference type="OrthoDB" id="3139566at2759"/>
<protein>
    <submittedName>
        <fullName evidence="1">Uncharacterized protein</fullName>
    </submittedName>
</protein>
<evidence type="ECO:0000313" key="1">
    <source>
        <dbReference type="EMBL" id="KAF7336863.1"/>
    </source>
</evidence>
<gene>
    <name evidence="1" type="ORF">MVEN_02122600</name>
</gene>
<reference evidence="1" key="1">
    <citation type="submission" date="2020-05" db="EMBL/GenBank/DDBJ databases">
        <title>Mycena genomes resolve the evolution of fungal bioluminescence.</title>
        <authorList>
            <person name="Tsai I.J."/>
        </authorList>
    </citation>
    <scope>NUCLEOTIDE SEQUENCE</scope>
    <source>
        <strain evidence="1">CCC161011</strain>
    </source>
</reference>
<evidence type="ECO:0000313" key="2">
    <source>
        <dbReference type="Proteomes" id="UP000620124"/>
    </source>
</evidence>
<name>A0A8H6X9B9_9AGAR</name>
<keyword evidence="2" id="KW-1185">Reference proteome</keyword>
<comment type="caution">
    <text evidence="1">The sequence shown here is derived from an EMBL/GenBank/DDBJ whole genome shotgun (WGS) entry which is preliminary data.</text>
</comment>
<dbReference type="AlphaFoldDB" id="A0A8H6X9B9"/>
<accession>A0A8H6X9B9</accession>
<dbReference type="Proteomes" id="UP000620124">
    <property type="component" value="Unassembled WGS sequence"/>
</dbReference>